<reference evidence="15 16" key="1">
    <citation type="journal article" date="2011" name="Science">
        <title>The Selaginella genome identifies genetic changes associated with the evolution of vascular plants.</title>
        <authorList>
            <person name="Banks J.A."/>
            <person name="Nishiyama T."/>
            <person name="Hasebe M."/>
            <person name="Bowman J.L."/>
            <person name="Gribskov M."/>
            <person name="dePamphilis C."/>
            <person name="Albert V.A."/>
            <person name="Aono N."/>
            <person name="Aoyama T."/>
            <person name="Ambrose B.A."/>
            <person name="Ashton N.W."/>
            <person name="Axtell M.J."/>
            <person name="Barker E."/>
            <person name="Barker M.S."/>
            <person name="Bennetzen J.L."/>
            <person name="Bonawitz N.D."/>
            <person name="Chapple C."/>
            <person name="Cheng C."/>
            <person name="Correa L.G."/>
            <person name="Dacre M."/>
            <person name="DeBarry J."/>
            <person name="Dreyer I."/>
            <person name="Elias M."/>
            <person name="Engstrom E.M."/>
            <person name="Estelle M."/>
            <person name="Feng L."/>
            <person name="Finet C."/>
            <person name="Floyd S.K."/>
            <person name="Frommer W.B."/>
            <person name="Fujita T."/>
            <person name="Gramzow L."/>
            <person name="Gutensohn M."/>
            <person name="Harholt J."/>
            <person name="Hattori M."/>
            <person name="Heyl A."/>
            <person name="Hirai T."/>
            <person name="Hiwatashi Y."/>
            <person name="Ishikawa M."/>
            <person name="Iwata M."/>
            <person name="Karol K.G."/>
            <person name="Koehler B."/>
            <person name="Kolukisaoglu U."/>
            <person name="Kubo M."/>
            <person name="Kurata T."/>
            <person name="Lalonde S."/>
            <person name="Li K."/>
            <person name="Li Y."/>
            <person name="Litt A."/>
            <person name="Lyons E."/>
            <person name="Manning G."/>
            <person name="Maruyama T."/>
            <person name="Michael T.P."/>
            <person name="Mikami K."/>
            <person name="Miyazaki S."/>
            <person name="Morinaga S."/>
            <person name="Murata T."/>
            <person name="Mueller-Roeber B."/>
            <person name="Nelson D.R."/>
            <person name="Obara M."/>
            <person name="Oguri Y."/>
            <person name="Olmstead R.G."/>
            <person name="Onodera N."/>
            <person name="Petersen B.L."/>
            <person name="Pils B."/>
            <person name="Prigge M."/>
            <person name="Rensing S.A."/>
            <person name="Riano-Pachon D.M."/>
            <person name="Roberts A.W."/>
            <person name="Sato Y."/>
            <person name="Scheller H.V."/>
            <person name="Schulz B."/>
            <person name="Schulz C."/>
            <person name="Shakirov E.V."/>
            <person name="Shibagaki N."/>
            <person name="Shinohara N."/>
            <person name="Shippen D.E."/>
            <person name="Soerensen I."/>
            <person name="Sotooka R."/>
            <person name="Sugimoto N."/>
            <person name="Sugita M."/>
            <person name="Sumikawa N."/>
            <person name="Tanurdzic M."/>
            <person name="Theissen G."/>
            <person name="Ulvskov P."/>
            <person name="Wakazuki S."/>
            <person name="Weng J.K."/>
            <person name="Willats W.W."/>
            <person name="Wipf D."/>
            <person name="Wolf P.G."/>
            <person name="Yang L."/>
            <person name="Zimmer A.D."/>
            <person name="Zhu Q."/>
            <person name="Mitros T."/>
            <person name="Hellsten U."/>
            <person name="Loque D."/>
            <person name="Otillar R."/>
            <person name="Salamov A."/>
            <person name="Schmutz J."/>
            <person name="Shapiro H."/>
            <person name="Lindquist E."/>
            <person name="Lucas S."/>
            <person name="Rokhsar D."/>
            <person name="Grigoriev I.V."/>
        </authorList>
    </citation>
    <scope>NUCLEOTIDE SEQUENCE [LARGE SCALE GENOMIC DNA]</scope>
</reference>
<dbReference type="EMBL" id="GL377577">
    <property type="protein sequence ID" value="EFJ29723.1"/>
    <property type="molecule type" value="Genomic_DNA"/>
</dbReference>
<dbReference type="SMART" id="SM00184">
    <property type="entry name" value="RING"/>
    <property type="match status" value="1"/>
</dbReference>
<keyword evidence="10 13" id="KW-1133">Transmembrane helix</keyword>
<feature type="transmembrane region" description="Helical" evidence="13">
    <location>
        <begin position="135"/>
        <end position="153"/>
    </location>
</feature>
<dbReference type="Pfam" id="PF13639">
    <property type="entry name" value="zf-RING_2"/>
    <property type="match status" value="1"/>
</dbReference>
<dbReference type="SUPFAM" id="SSF57850">
    <property type="entry name" value="RING/U-box"/>
    <property type="match status" value="1"/>
</dbReference>
<keyword evidence="5 13" id="KW-0812">Transmembrane</keyword>
<evidence type="ECO:0000256" key="9">
    <source>
        <dbReference type="ARBA" id="ARBA00022833"/>
    </source>
</evidence>
<keyword evidence="6" id="KW-0479">Metal-binding</keyword>
<evidence type="ECO:0000256" key="5">
    <source>
        <dbReference type="ARBA" id="ARBA00022692"/>
    </source>
</evidence>
<comment type="subcellular location">
    <subcellularLocation>
        <location evidence="2">Membrane</location>
        <topology evidence="2">Multi-pass membrane protein</topology>
    </subcellularLocation>
</comment>
<evidence type="ECO:0000259" key="14">
    <source>
        <dbReference type="PROSITE" id="PS50089"/>
    </source>
</evidence>
<dbReference type="Proteomes" id="UP000001514">
    <property type="component" value="Unassembled WGS sequence"/>
</dbReference>
<keyword evidence="9" id="KW-0862">Zinc</keyword>
<dbReference type="GO" id="GO:0061630">
    <property type="term" value="F:ubiquitin protein ligase activity"/>
    <property type="evidence" value="ECO:0000318"/>
    <property type="project" value="GO_Central"/>
</dbReference>
<keyword evidence="16" id="KW-1185">Reference proteome</keyword>
<accession>D8REU3</accession>
<evidence type="ECO:0000313" key="15">
    <source>
        <dbReference type="EMBL" id="EFJ29723.1"/>
    </source>
</evidence>
<evidence type="ECO:0000256" key="4">
    <source>
        <dbReference type="ARBA" id="ARBA00022679"/>
    </source>
</evidence>
<keyword evidence="4" id="KW-0808">Transferase</keyword>
<feature type="non-terminal residue" evidence="15">
    <location>
        <position position="321"/>
    </location>
</feature>
<evidence type="ECO:0000256" key="3">
    <source>
        <dbReference type="ARBA" id="ARBA00012483"/>
    </source>
</evidence>
<evidence type="ECO:0000313" key="16">
    <source>
        <dbReference type="Proteomes" id="UP000001514"/>
    </source>
</evidence>
<feature type="transmembrane region" description="Helical" evidence="13">
    <location>
        <begin position="190"/>
        <end position="209"/>
    </location>
</feature>
<gene>
    <name evidence="15" type="ORF">SELMODRAFT_66385</name>
</gene>
<keyword evidence="11 13" id="KW-0472">Membrane</keyword>
<keyword evidence="7 12" id="KW-0863">Zinc-finger</keyword>
<dbReference type="GO" id="GO:0006511">
    <property type="term" value="P:ubiquitin-dependent protein catabolic process"/>
    <property type="evidence" value="ECO:0000318"/>
    <property type="project" value="GO_Central"/>
</dbReference>
<dbReference type="InParanoid" id="D8REU3"/>
<evidence type="ECO:0000256" key="12">
    <source>
        <dbReference type="PROSITE-ProRule" id="PRU00175"/>
    </source>
</evidence>
<dbReference type="PROSITE" id="PS50089">
    <property type="entry name" value="ZF_RING_2"/>
    <property type="match status" value="1"/>
</dbReference>
<proteinExistence type="predicted"/>
<dbReference type="PANTHER" id="PTHR45977:SF28">
    <property type="entry name" value="OS02G0674700 PROTEIN"/>
    <property type="match status" value="1"/>
</dbReference>
<name>D8REU3_SELML</name>
<evidence type="ECO:0000256" key="7">
    <source>
        <dbReference type="ARBA" id="ARBA00022771"/>
    </source>
</evidence>
<evidence type="ECO:0000256" key="10">
    <source>
        <dbReference type="ARBA" id="ARBA00022989"/>
    </source>
</evidence>
<evidence type="ECO:0000256" key="11">
    <source>
        <dbReference type="ARBA" id="ARBA00023136"/>
    </source>
</evidence>
<dbReference type="OMA" id="MIECGSE"/>
<organism evidence="16">
    <name type="scientific">Selaginella moellendorffii</name>
    <name type="common">Spikemoss</name>
    <dbReference type="NCBI Taxonomy" id="88036"/>
    <lineage>
        <taxon>Eukaryota</taxon>
        <taxon>Viridiplantae</taxon>
        <taxon>Streptophyta</taxon>
        <taxon>Embryophyta</taxon>
        <taxon>Tracheophyta</taxon>
        <taxon>Lycopodiopsida</taxon>
        <taxon>Selaginellales</taxon>
        <taxon>Selaginellaceae</taxon>
        <taxon>Selaginella</taxon>
    </lineage>
</organism>
<dbReference type="GO" id="GO:0008270">
    <property type="term" value="F:zinc ion binding"/>
    <property type="evidence" value="ECO:0007669"/>
    <property type="project" value="UniProtKB-KW"/>
</dbReference>
<dbReference type="eggNOG" id="KOG0800">
    <property type="taxonomic scope" value="Eukaryota"/>
</dbReference>
<dbReference type="InterPro" id="IPR013083">
    <property type="entry name" value="Znf_RING/FYVE/PHD"/>
</dbReference>
<dbReference type="GO" id="GO:0016020">
    <property type="term" value="C:membrane"/>
    <property type="evidence" value="ECO:0007669"/>
    <property type="project" value="UniProtKB-SubCell"/>
</dbReference>
<dbReference type="EC" id="2.3.2.27" evidence="3"/>
<keyword evidence="8" id="KW-0833">Ubl conjugation pathway</keyword>
<sequence length="321" mass="36247">MRESSILVRETAVEQLDERQSDWAYSRPVVVLDLIWNLAFVTVALVVLVISQSEQPCTPLRIWVLGYALQCVLHMSCVVSEYRRRRRRRSSGAGMELEDMEDNEIDHISNEEKHRLLTGSSFFPFCSLAKRLESANTMFSFVWWVVGFYWITAGSEALVQSSPRVYWLCIVFLAFDVFFVVFCVALACMIGIAVCCCLPCIIAILYAVVDQEGASEEDISVLPTLKFKRVKSPSCSSTKPDEEDKAALPAGGVMCSSESLFQRMLSAEDAECCICLSSYEDDAELRELPCNHHFHGSCIVKWLRINATCPLCKYNIIHRSS</sequence>
<dbReference type="InterPro" id="IPR001841">
    <property type="entry name" value="Znf_RING"/>
</dbReference>
<evidence type="ECO:0000256" key="1">
    <source>
        <dbReference type="ARBA" id="ARBA00000900"/>
    </source>
</evidence>
<feature type="domain" description="RING-type" evidence="14">
    <location>
        <begin position="272"/>
        <end position="313"/>
    </location>
</feature>
<protein>
    <recommendedName>
        <fullName evidence="3">RING-type E3 ubiquitin transferase</fullName>
        <ecNumber evidence="3">2.3.2.27</ecNumber>
    </recommendedName>
</protein>
<dbReference type="KEGG" id="smo:SELMODRAFT_66385"/>
<evidence type="ECO:0000256" key="8">
    <source>
        <dbReference type="ARBA" id="ARBA00022786"/>
    </source>
</evidence>
<evidence type="ECO:0000256" key="13">
    <source>
        <dbReference type="SAM" id="Phobius"/>
    </source>
</evidence>
<feature type="transmembrane region" description="Helical" evidence="13">
    <location>
        <begin position="62"/>
        <end position="82"/>
    </location>
</feature>
<dbReference type="AlphaFoldDB" id="D8REU3"/>
<dbReference type="Gene3D" id="3.30.40.10">
    <property type="entry name" value="Zinc/RING finger domain, C3HC4 (zinc finger)"/>
    <property type="match status" value="1"/>
</dbReference>
<evidence type="ECO:0000256" key="6">
    <source>
        <dbReference type="ARBA" id="ARBA00022723"/>
    </source>
</evidence>
<evidence type="ECO:0000256" key="2">
    <source>
        <dbReference type="ARBA" id="ARBA00004141"/>
    </source>
</evidence>
<comment type="catalytic activity">
    <reaction evidence="1">
        <text>S-ubiquitinyl-[E2 ubiquitin-conjugating enzyme]-L-cysteine + [acceptor protein]-L-lysine = [E2 ubiquitin-conjugating enzyme]-L-cysteine + N(6)-ubiquitinyl-[acceptor protein]-L-lysine.</text>
        <dbReference type="EC" id="2.3.2.27"/>
    </reaction>
</comment>
<feature type="transmembrane region" description="Helical" evidence="13">
    <location>
        <begin position="29"/>
        <end position="50"/>
    </location>
</feature>
<dbReference type="PANTHER" id="PTHR45977">
    <property type="entry name" value="TARGET OF ERK KINASE MPK-1"/>
    <property type="match status" value="1"/>
</dbReference>
<feature type="transmembrane region" description="Helical" evidence="13">
    <location>
        <begin position="165"/>
        <end position="185"/>
    </location>
</feature>
<dbReference type="HOGENOM" id="CLU_038211_0_1_1"/>
<dbReference type="STRING" id="88036.D8REU3"/>
<dbReference type="GO" id="GO:0016567">
    <property type="term" value="P:protein ubiquitination"/>
    <property type="evidence" value="ECO:0000318"/>
    <property type="project" value="GO_Central"/>
</dbReference>
<dbReference type="Gramene" id="EFJ29723">
    <property type="protein sequence ID" value="EFJ29723"/>
    <property type="gene ID" value="SELMODRAFT_66385"/>
</dbReference>